<dbReference type="PANTHER" id="PTHR10146">
    <property type="entry name" value="PROLINE SYNTHETASE CO-TRANSCRIBED BACTERIAL HOMOLOG PROTEIN"/>
    <property type="match status" value="1"/>
</dbReference>
<evidence type="ECO:0000256" key="2">
    <source>
        <dbReference type="HAMAP-Rule" id="MF_02087"/>
    </source>
</evidence>
<comment type="cofactor">
    <cofactor evidence="3">
        <name>pyridoxal 5'-phosphate</name>
        <dbReference type="ChEBI" id="CHEBI:597326"/>
    </cofactor>
</comment>
<name>A0A545U784_9GAMM</name>
<accession>A0A545U784</accession>
<evidence type="ECO:0000313" key="7">
    <source>
        <dbReference type="Proteomes" id="UP000315439"/>
    </source>
</evidence>
<comment type="caution">
    <text evidence="6">The sequence shown here is derived from an EMBL/GenBank/DDBJ whole genome shotgun (WGS) entry which is preliminary data.</text>
</comment>
<dbReference type="InterPro" id="IPR029066">
    <property type="entry name" value="PLP-binding_barrel"/>
</dbReference>
<gene>
    <name evidence="6" type="ORF">FLL46_19415</name>
</gene>
<dbReference type="PROSITE" id="PS01211">
    <property type="entry name" value="UPF0001"/>
    <property type="match status" value="1"/>
</dbReference>
<dbReference type="Proteomes" id="UP000315439">
    <property type="component" value="Unassembled WGS sequence"/>
</dbReference>
<dbReference type="GO" id="GO:0030170">
    <property type="term" value="F:pyridoxal phosphate binding"/>
    <property type="evidence" value="ECO:0007669"/>
    <property type="project" value="UniProtKB-UniRule"/>
</dbReference>
<feature type="domain" description="Alanine racemase N-terminal" evidence="5">
    <location>
        <begin position="11"/>
        <end position="224"/>
    </location>
</feature>
<evidence type="ECO:0000256" key="3">
    <source>
        <dbReference type="PIRSR" id="PIRSR004848-1"/>
    </source>
</evidence>
<dbReference type="OrthoDB" id="9804072at2"/>
<evidence type="ECO:0000256" key="4">
    <source>
        <dbReference type="RuleBase" id="RU004514"/>
    </source>
</evidence>
<organism evidence="6 7">
    <name type="scientific">Aliikangiella coralliicola</name>
    <dbReference type="NCBI Taxonomy" id="2592383"/>
    <lineage>
        <taxon>Bacteria</taxon>
        <taxon>Pseudomonadati</taxon>
        <taxon>Pseudomonadota</taxon>
        <taxon>Gammaproteobacteria</taxon>
        <taxon>Oceanospirillales</taxon>
        <taxon>Pleioneaceae</taxon>
        <taxon>Aliikangiella</taxon>
    </lineage>
</organism>
<dbReference type="AlphaFoldDB" id="A0A545U784"/>
<comment type="similarity">
    <text evidence="2 4">Belongs to the pyridoxal phosphate-binding protein YggS/PROSC family.</text>
</comment>
<proteinExistence type="inferred from homology"/>
<sequence length="228" mass="25660">MNIADQIREVRLNINQYCAQAGRSPSRVKLLAVSKTHPAIAIQDAYESGITEFGESYLQESLVKIEECKHIPIIWHFIGPIQSNKTRPIAENFDWVQSVDREKIITRLDQQRPPQLGPLKVCIQANLFNEPQKKGVSQEQLTQLLAIAAALPNIQLRGLMVIPPKRDTYQEQLAQFNQVSEIFNELRKEFTNMDTLSMGMSGDMEAAIASGSNMVRVGTGIFGPRRNN</sequence>
<dbReference type="HAMAP" id="MF_02087">
    <property type="entry name" value="PLP_homeostasis"/>
    <property type="match status" value="1"/>
</dbReference>
<dbReference type="PANTHER" id="PTHR10146:SF14">
    <property type="entry name" value="PYRIDOXAL PHOSPHATE HOMEOSTASIS PROTEIN"/>
    <property type="match status" value="1"/>
</dbReference>
<dbReference type="RefSeq" id="WP_142933014.1">
    <property type="nucleotide sequence ID" value="NZ_ML660168.1"/>
</dbReference>
<protein>
    <recommendedName>
        <fullName evidence="2">Pyridoxal phosphate homeostasis protein</fullName>
        <shortName evidence="2">PLP homeostasis protein</shortName>
    </recommendedName>
</protein>
<dbReference type="EMBL" id="VIKS01000012">
    <property type="protein sequence ID" value="TQV85337.1"/>
    <property type="molecule type" value="Genomic_DNA"/>
</dbReference>
<evidence type="ECO:0000313" key="6">
    <source>
        <dbReference type="EMBL" id="TQV85337.1"/>
    </source>
</evidence>
<keyword evidence="1 2" id="KW-0663">Pyridoxal phosphate</keyword>
<dbReference type="NCBIfam" id="TIGR00044">
    <property type="entry name" value="YggS family pyridoxal phosphate-dependent enzyme"/>
    <property type="match status" value="1"/>
</dbReference>
<feature type="modified residue" description="N6-(pyridoxal phosphate)lysine" evidence="2 3">
    <location>
        <position position="35"/>
    </location>
</feature>
<dbReference type="InterPro" id="IPR001608">
    <property type="entry name" value="Ala_racemase_N"/>
</dbReference>
<dbReference type="SUPFAM" id="SSF51419">
    <property type="entry name" value="PLP-binding barrel"/>
    <property type="match status" value="1"/>
</dbReference>
<dbReference type="Gene3D" id="3.20.20.10">
    <property type="entry name" value="Alanine racemase"/>
    <property type="match status" value="1"/>
</dbReference>
<dbReference type="PIRSF" id="PIRSF004848">
    <property type="entry name" value="YBL036c_PLPDEIII"/>
    <property type="match status" value="1"/>
</dbReference>
<dbReference type="CDD" id="cd06824">
    <property type="entry name" value="PLPDE_III_Yggs_like"/>
    <property type="match status" value="1"/>
</dbReference>
<reference evidence="6 7" key="1">
    <citation type="submission" date="2019-07" db="EMBL/GenBank/DDBJ databases">
        <title>Draft genome for Aliikangiella sp. M105.</title>
        <authorList>
            <person name="Wang G."/>
        </authorList>
    </citation>
    <scope>NUCLEOTIDE SEQUENCE [LARGE SCALE GENOMIC DNA]</scope>
    <source>
        <strain evidence="6 7">M105</strain>
    </source>
</reference>
<evidence type="ECO:0000256" key="1">
    <source>
        <dbReference type="ARBA" id="ARBA00022898"/>
    </source>
</evidence>
<comment type="function">
    <text evidence="2">Pyridoxal 5'-phosphate (PLP)-binding protein, which is involved in PLP homeostasis.</text>
</comment>
<keyword evidence="7" id="KW-1185">Reference proteome</keyword>
<dbReference type="InterPro" id="IPR011078">
    <property type="entry name" value="PyrdxlP_homeostasis"/>
</dbReference>
<evidence type="ECO:0000259" key="5">
    <source>
        <dbReference type="Pfam" id="PF01168"/>
    </source>
</evidence>
<dbReference type="Pfam" id="PF01168">
    <property type="entry name" value="Ala_racemase_N"/>
    <property type="match status" value="1"/>
</dbReference>